<dbReference type="Gene3D" id="3.30.2310.20">
    <property type="entry name" value="RelE-like"/>
    <property type="match status" value="1"/>
</dbReference>
<dbReference type="EMBL" id="MFJJ01000058">
    <property type="protein sequence ID" value="OGG12635.1"/>
    <property type="molecule type" value="Genomic_DNA"/>
</dbReference>
<dbReference type="Proteomes" id="UP000177416">
    <property type="component" value="Unassembled WGS sequence"/>
</dbReference>
<evidence type="ECO:0008006" key="5">
    <source>
        <dbReference type="Google" id="ProtNLM"/>
    </source>
</evidence>
<comment type="caution">
    <text evidence="3">The sequence shown here is derived from an EMBL/GenBank/DDBJ whole genome shotgun (WGS) entry which is preliminary data.</text>
</comment>
<sequence length="82" mass="9557">MNVVISPKASKQLNKLPAKEGLKIIRKLRALESIPYIGKRLAGKLQGLYTLRAWPYRIIYRILKEQKIILVETIEHRQGVYK</sequence>
<comment type="similarity">
    <text evidence="1">Belongs to the RelE toxin family.</text>
</comment>
<proteinExistence type="inferred from homology"/>
<name>A0A1F5ZJY1_9BACT</name>
<evidence type="ECO:0000313" key="3">
    <source>
        <dbReference type="EMBL" id="OGG12635.1"/>
    </source>
</evidence>
<accession>A0A1F5ZJY1</accession>
<evidence type="ECO:0000256" key="2">
    <source>
        <dbReference type="ARBA" id="ARBA00022649"/>
    </source>
</evidence>
<organism evidence="3 4">
    <name type="scientific">Candidatus Gottesmanbacteria bacterium RIFCSPHIGHO2_01_FULL_46_14</name>
    <dbReference type="NCBI Taxonomy" id="1798380"/>
    <lineage>
        <taxon>Bacteria</taxon>
        <taxon>Candidatus Gottesmaniibacteriota</taxon>
    </lineage>
</organism>
<protein>
    <recommendedName>
        <fullName evidence="5">Addiction module toxin RelE</fullName>
    </recommendedName>
</protein>
<dbReference type="Pfam" id="PF05016">
    <property type="entry name" value="ParE_toxin"/>
    <property type="match status" value="1"/>
</dbReference>
<keyword evidence="2" id="KW-1277">Toxin-antitoxin system</keyword>
<dbReference type="PANTHER" id="PTHR35601">
    <property type="entry name" value="TOXIN RELE"/>
    <property type="match status" value="1"/>
</dbReference>
<dbReference type="SUPFAM" id="SSF143011">
    <property type="entry name" value="RelE-like"/>
    <property type="match status" value="1"/>
</dbReference>
<dbReference type="AlphaFoldDB" id="A0A1F5ZJY1"/>
<gene>
    <name evidence="3" type="ORF">A2875_05490</name>
</gene>
<evidence type="ECO:0000313" key="4">
    <source>
        <dbReference type="Proteomes" id="UP000177416"/>
    </source>
</evidence>
<dbReference type="InterPro" id="IPR007712">
    <property type="entry name" value="RelE/ParE_toxin"/>
</dbReference>
<dbReference type="InterPro" id="IPR035093">
    <property type="entry name" value="RelE/ParE_toxin_dom_sf"/>
</dbReference>
<evidence type="ECO:0000256" key="1">
    <source>
        <dbReference type="ARBA" id="ARBA00006226"/>
    </source>
</evidence>
<reference evidence="3 4" key="1">
    <citation type="journal article" date="2016" name="Nat. Commun.">
        <title>Thousands of microbial genomes shed light on interconnected biogeochemical processes in an aquifer system.</title>
        <authorList>
            <person name="Anantharaman K."/>
            <person name="Brown C.T."/>
            <person name="Hug L.A."/>
            <person name="Sharon I."/>
            <person name="Castelle C.J."/>
            <person name="Probst A.J."/>
            <person name="Thomas B.C."/>
            <person name="Singh A."/>
            <person name="Wilkins M.J."/>
            <person name="Karaoz U."/>
            <person name="Brodie E.L."/>
            <person name="Williams K.H."/>
            <person name="Hubbard S.S."/>
            <person name="Banfield J.F."/>
        </authorList>
    </citation>
    <scope>NUCLEOTIDE SEQUENCE [LARGE SCALE GENOMIC DNA]</scope>
</reference>
<dbReference type="PANTHER" id="PTHR35601:SF1">
    <property type="entry name" value="TOXIN RELE"/>
    <property type="match status" value="1"/>
</dbReference>